<sequence>MTRLNSFETCTPPICLPLPWDGYACERQFTLDKGAFDADADEPNRSPDAAQTQGPSSQPDSLTHILCEILKDTELIPLNGELARIQTTRIFRNTSMSYFTSQALSPGCPTAILSYRAGPGRFFCSTGQASAHSLNEAGTPGKPHTQL</sequence>
<accession>A0A016TC04</accession>
<proteinExistence type="predicted"/>
<gene>
    <name evidence="2" type="primary">Acey_s0117.g672</name>
    <name evidence="2" type="ORF">Y032_0117g672</name>
</gene>
<dbReference type="EMBL" id="JARK01001453">
    <property type="protein sequence ID" value="EYC00207.1"/>
    <property type="molecule type" value="Genomic_DNA"/>
</dbReference>
<name>A0A016TC04_9BILA</name>
<evidence type="ECO:0000313" key="3">
    <source>
        <dbReference type="Proteomes" id="UP000024635"/>
    </source>
</evidence>
<feature type="region of interest" description="Disordered" evidence="1">
    <location>
        <begin position="37"/>
        <end position="60"/>
    </location>
</feature>
<keyword evidence="3" id="KW-1185">Reference proteome</keyword>
<evidence type="ECO:0000313" key="2">
    <source>
        <dbReference type="EMBL" id="EYC00207.1"/>
    </source>
</evidence>
<feature type="compositionally biased region" description="Polar residues" evidence="1">
    <location>
        <begin position="49"/>
        <end position="60"/>
    </location>
</feature>
<reference evidence="3" key="1">
    <citation type="journal article" date="2015" name="Nat. Genet.">
        <title>The genome and transcriptome of the zoonotic hookworm Ancylostoma ceylanicum identify infection-specific gene families.</title>
        <authorList>
            <person name="Schwarz E.M."/>
            <person name="Hu Y."/>
            <person name="Antoshechkin I."/>
            <person name="Miller M.M."/>
            <person name="Sternberg P.W."/>
            <person name="Aroian R.V."/>
        </authorList>
    </citation>
    <scope>NUCLEOTIDE SEQUENCE</scope>
    <source>
        <strain evidence="3">HY135</strain>
    </source>
</reference>
<comment type="caution">
    <text evidence="2">The sequence shown here is derived from an EMBL/GenBank/DDBJ whole genome shotgun (WGS) entry which is preliminary data.</text>
</comment>
<organism evidence="2 3">
    <name type="scientific">Ancylostoma ceylanicum</name>
    <dbReference type="NCBI Taxonomy" id="53326"/>
    <lineage>
        <taxon>Eukaryota</taxon>
        <taxon>Metazoa</taxon>
        <taxon>Ecdysozoa</taxon>
        <taxon>Nematoda</taxon>
        <taxon>Chromadorea</taxon>
        <taxon>Rhabditida</taxon>
        <taxon>Rhabditina</taxon>
        <taxon>Rhabditomorpha</taxon>
        <taxon>Strongyloidea</taxon>
        <taxon>Ancylostomatidae</taxon>
        <taxon>Ancylostomatinae</taxon>
        <taxon>Ancylostoma</taxon>
    </lineage>
</organism>
<dbReference type="Proteomes" id="UP000024635">
    <property type="component" value="Unassembled WGS sequence"/>
</dbReference>
<dbReference type="AlphaFoldDB" id="A0A016TC04"/>
<evidence type="ECO:0000256" key="1">
    <source>
        <dbReference type="SAM" id="MobiDB-lite"/>
    </source>
</evidence>
<protein>
    <submittedName>
        <fullName evidence="2">Uncharacterized protein</fullName>
    </submittedName>
</protein>